<keyword evidence="1" id="KW-0863">Zinc-finger</keyword>
<dbReference type="AlphaFoldDB" id="A0A151ZC28"/>
<evidence type="ECO:0000259" key="3">
    <source>
        <dbReference type="PROSITE" id="PS50119"/>
    </source>
</evidence>
<evidence type="ECO:0000313" key="4">
    <source>
        <dbReference type="EMBL" id="KYQ91498.1"/>
    </source>
</evidence>
<dbReference type="Proteomes" id="UP000076078">
    <property type="component" value="Unassembled WGS sequence"/>
</dbReference>
<dbReference type="Gene3D" id="3.30.160.60">
    <property type="entry name" value="Classic Zinc Finger"/>
    <property type="match status" value="1"/>
</dbReference>
<dbReference type="InterPro" id="IPR015915">
    <property type="entry name" value="Kelch-typ_b-propeller"/>
</dbReference>
<evidence type="ECO:0000313" key="5">
    <source>
        <dbReference type="Proteomes" id="UP000076078"/>
    </source>
</evidence>
<evidence type="ECO:0008006" key="6">
    <source>
        <dbReference type="Google" id="ProtNLM"/>
    </source>
</evidence>
<dbReference type="STRING" id="361077.A0A151ZC28"/>
<reference evidence="4 5" key="1">
    <citation type="submission" date="2015-12" db="EMBL/GenBank/DDBJ databases">
        <title>Dictyostelia acquired genes for synthesis and detection of signals that induce cell-type specialization by lateral gene transfer from prokaryotes.</title>
        <authorList>
            <person name="Gloeckner G."/>
            <person name="Schaap P."/>
        </authorList>
    </citation>
    <scope>NUCLEOTIDE SEQUENCE [LARGE SCALE GENOMIC DNA]</scope>
    <source>
        <strain evidence="4 5">TK</strain>
    </source>
</reference>
<evidence type="ECO:0000259" key="2">
    <source>
        <dbReference type="PROSITE" id="PS50089"/>
    </source>
</evidence>
<dbReference type="GO" id="GO:0008270">
    <property type="term" value="F:zinc ion binding"/>
    <property type="evidence" value="ECO:0007669"/>
    <property type="project" value="UniProtKB-KW"/>
</dbReference>
<dbReference type="PROSITE" id="PS50119">
    <property type="entry name" value="ZF_BBOX"/>
    <property type="match status" value="1"/>
</dbReference>
<dbReference type="SMART" id="SM00336">
    <property type="entry name" value="BBOX"/>
    <property type="match status" value="1"/>
</dbReference>
<evidence type="ECO:0000256" key="1">
    <source>
        <dbReference type="PROSITE-ProRule" id="PRU00024"/>
    </source>
</evidence>
<organism evidence="4 5">
    <name type="scientific">Tieghemostelium lacteum</name>
    <name type="common">Slime mold</name>
    <name type="synonym">Dictyostelium lacteum</name>
    <dbReference type="NCBI Taxonomy" id="361077"/>
    <lineage>
        <taxon>Eukaryota</taxon>
        <taxon>Amoebozoa</taxon>
        <taxon>Evosea</taxon>
        <taxon>Eumycetozoa</taxon>
        <taxon>Dictyostelia</taxon>
        <taxon>Dictyosteliales</taxon>
        <taxon>Raperosteliaceae</taxon>
        <taxon>Tieghemostelium</taxon>
    </lineage>
</organism>
<dbReference type="OrthoDB" id="21903at2759"/>
<dbReference type="Gene3D" id="2.120.10.80">
    <property type="entry name" value="Kelch-type beta propeller"/>
    <property type="match status" value="2"/>
</dbReference>
<name>A0A151ZC28_TIELA</name>
<dbReference type="PANTHER" id="PTHR24103">
    <property type="entry name" value="E3 UBIQUITIN-PROTEIN LIGASE TRIM"/>
    <property type="match status" value="1"/>
</dbReference>
<keyword evidence="1" id="KW-0862">Zinc</keyword>
<feature type="domain" description="B box-type" evidence="3">
    <location>
        <begin position="94"/>
        <end position="135"/>
    </location>
</feature>
<sequence length="1078" mass="127430">MIEIKKFEDLEISNPFDKDLQCQKCHCKYIEPIIMIPCYHTLCKSCQEDDTNCKICKKLVDYKFVDQCTKKKCQPAHPKQLNHNNSLINIFEDINEQECDQHKGNIFSSYCIECQQLVCGVCLKNEHYRHREIQVDQSTLNRYIFDCKSKTLDQHQFEIQREINISHDQRDQSLKYYQEESNKIKSLFQELQKSMEKRENYLLSKLKNHHEYEQLVIDQHLSYLESQNECIQQYYKQVSSTEKNKLKILSTLSKINLKLEKLPLNSQSLNNYRLESNDISKSLSEEISKIGGEITTFFKQDLNIFSFSRDLEQIVTMDETQHWQPYDSSCQEKNIFKDLIGYQLLPEQGKIQFIGSGDFLEFITYSIREKLWSHLRLLKRSSKKHFSSCFQSDKFIYFLGGFNQLTNEISKDIDRYNIEQDQFEPAVSHLSKPRYSGSSCYDGRRFIYMIGGHYKSFGISKTIEIERFDTWDNKSEIFAKYSDKEYTDKSKIIGSLFHQNYLYYLYQHKITLIFKRYNITTKSLEIIDCSIFSNNLNINTSSNSIKSNCNFNNNAYFNFNSSTNSIYLFVDNNIYNFNLTTQKWNINNQNIKKFPDETTKLQECFGDKHVKNQDLFCNECGIRVCSKCFKKHSAHAEQIVDIDQLLLDSQNSIDNVVKFIDENVQRKNQLGQMFHGHIDQDFDSENNKITEYFKNLHDSLHYKEVDLKRELKSHYDENYEAFVKMSSIIENNVHQSQEILKLLDQNKDDSEMVLKKFNDFKILSQTSKLDILSFTQHKFKDVPYNDFETIVNKNVIKPPTHLDSNNNLYIYLFYNELERFNLKTKKLEKVETKPMERRPESIWQSMCSTSKHLYIFNNSWWWKYEPSTESWSVHTVPDNQDLGGYQPVFYDGKKHIYLLGGYKGSIFYLDVTRFDIETETFEFNFAKLNSSHQNNPVIINGDEKKIYLCGGYHNKDTDTLDLLDVDARTVTTLHTFRGNGFPNLTTGCYVPATNSIYMITREYLFFRYDMQERKVIPLANPTGNGYYNKLFFDGENTMYLMSTKLKGLWEYNIERNLWSLTISDFNPNSGWGSTLSRL</sequence>
<dbReference type="SUPFAM" id="SSF57845">
    <property type="entry name" value="B-box zinc-binding domain"/>
    <property type="match status" value="1"/>
</dbReference>
<dbReference type="InterPro" id="IPR001841">
    <property type="entry name" value="Znf_RING"/>
</dbReference>
<protein>
    <recommendedName>
        <fullName evidence="6">B box-type domain-containing protein</fullName>
    </recommendedName>
</protein>
<dbReference type="InterPro" id="IPR050143">
    <property type="entry name" value="TRIM/RBCC"/>
</dbReference>
<proteinExistence type="predicted"/>
<dbReference type="InterPro" id="IPR000315">
    <property type="entry name" value="Znf_B-box"/>
</dbReference>
<dbReference type="InParanoid" id="A0A151ZC28"/>
<accession>A0A151ZC28</accession>
<dbReference type="SUPFAM" id="SSF117281">
    <property type="entry name" value="Kelch motif"/>
    <property type="match status" value="2"/>
</dbReference>
<keyword evidence="1" id="KW-0479">Metal-binding</keyword>
<feature type="domain" description="RING-type" evidence="2">
    <location>
        <begin position="22"/>
        <end position="57"/>
    </location>
</feature>
<dbReference type="PROSITE" id="PS50089">
    <property type="entry name" value="ZF_RING_2"/>
    <property type="match status" value="1"/>
</dbReference>
<dbReference type="Pfam" id="PF00643">
    <property type="entry name" value="zf-B_box"/>
    <property type="match status" value="1"/>
</dbReference>
<comment type="caution">
    <text evidence="4">The sequence shown here is derived from an EMBL/GenBank/DDBJ whole genome shotgun (WGS) entry which is preliminary data.</text>
</comment>
<keyword evidence="5" id="KW-1185">Reference proteome</keyword>
<dbReference type="EMBL" id="LODT01000034">
    <property type="protein sequence ID" value="KYQ91498.1"/>
    <property type="molecule type" value="Genomic_DNA"/>
</dbReference>
<gene>
    <name evidence="4" type="ORF">DLAC_07255</name>
</gene>